<dbReference type="AlphaFoldDB" id="A0AAX4HQH0"/>
<dbReference type="SUPFAM" id="SSF54518">
    <property type="entry name" value="Tubby C-terminal domain-like"/>
    <property type="match status" value="1"/>
</dbReference>
<gene>
    <name evidence="2" type="ORF">SOO65_01270</name>
</gene>
<accession>A0AAX4HQH0</accession>
<evidence type="ECO:0000313" key="2">
    <source>
        <dbReference type="EMBL" id="WPU65371.1"/>
    </source>
</evidence>
<dbReference type="RefSeq" id="WP_321395710.1">
    <property type="nucleotide sequence ID" value="NZ_CP139487.1"/>
</dbReference>
<evidence type="ECO:0000256" key="1">
    <source>
        <dbReference type="SAM" id="SignalP"/>
    </source>
</evidence>
<keyword evidence="3" id="KW-1185">Reference proteome</keyword>
<dbReference type="EMBL" id="CP139487">
    <property type="protein sequence ID" value="WPU65371.1"/>
    <property type="molecule type" value="Genomic_DNA"/>
</dbReference>
<evidence type="ECO:0000313" key="3">
    <source>
        <dbReference type="Proteomes" id="UP001324634"/>
    </source>
</evidence>
<keyword evidence="1" id="KW-0732">Signal</keyword>
<proteinExistence type="predicted"/>
<protein>
    <submittedName>
        <fullName evidence="2">Uncharacterized protein</fullName>
    </submittedName>
</protein>
<dbReference type="Proteomes" id="UP001324634">
    <property type="component" value="Chromosome"/>
</dbReference>
<feature type="chain" id="PRO_5043578995" evidence="1">
    <location>
        <begin position="19"/>
        <end position="199"/>
    </location>
</feature>
<name>A0AAX4HQH0_9BACT</name>
<dbReference type="KEGG" id="psti:SOO65_01270"/>
<organism evidence="2 3">
    <name type="scientific">Peredibacter starrii</name>
    <dbReference type="NCBI Taxonomy" id="28202"/>
    <lineage>
        <taxon>Bacteria</taxon>
        <taxon>Pseudomonadati</taxon>
        <taxon>Bdellovibrionota</taxon>
        <taxon>Bacteriovoracia</taxon>
        <taxon>Bacteriovoracales</taxon>
        <taxon>Bacteriovoracaceae</taxon>
        <taxon>Peredibacter</taxon>
    </lineage>
</organism>
<sequence>MKTLLSAIILLSSVSAFANCPEFKVPKKFMARESLFSSRATDMTFDAGGNRIAKIEERLLSATTTFDLYDNKRQKIATARQRMFSGGTEIEIKDCAGKIIGKIKERVFHNMFDIYSKYSILDATGKVIAESEKKEILAPSFSVTGTNGKQLMKMRLSTFSTRSLDEWVVEILNDTQADPRILLMIPAFKTSADNRETEK</sequence>
<dbReference type="InterPro" id="IPR025659">
    <property type="entry name" value="Tubby-like_C"/>
</dbReference>
<reference evidence="2 3" key="1">
    <citation type="submission" date="2023-11" db="EMBL/GenBank/DDBJ databases">
        <title>Peredibacter starrii A3.12.</title>
        <authorList>
            <person name="Mitchell R.J."/>
        </authorList>
    </citation>
    <scope>NUCLEOTIDE SEQUENCE [LARGE SCALE GENOMIC DNA]</scope>
    <source>
        <strain evidence="2 3">A3.12</strain>
    </source>
</reference>
<feature type="signal peptide" evidence="1">
    <location>
        <begin position="1"/>
        <end position="18"/>
    </location>
</feature>